<keyword evidence="2 5" id="KW-0808">Transferase</keyword>
<protein>
    <recommendedName>
        <fullName evidence="5">Probable RNA 2'-phosphotransferase</fullName>
        <ecNumber evidence="5">2.7.1.-</ecNumber>
    </recommendedName>
</protein>
<keyword evidence="7" id="KW-1185">Reference proteome</keyword>
<evidence type="ECO:0000256" key="4">
    <source>
        <dbReference type="ARBA" id="ARBA00025212"/>
    </source>
</evidence>
<dbReference type="InterPro" id="IPR042080">
    <property type="entry name" value="RNA_2'-PTrans_N"/>
</dbReference>
<evidence type="ECO:0000313" key="7">
    <source>
        <dbReference type="Proteomes" id="UP000020492"/>
    </source>
</evidence>
<organism evidence="6 7">
    <name type="scientific">Deinococcus phoenicis</name>
    <dbReference type="NCBI Taxonomy" id="1476583"/>
    <lineage>
        <taxon>Bacteria</taxon>
        <taxon>Thermotogati</taxon>
        <taxon>Deinococcota</taxon>
        <taxon>Deinococci</taxon>
        <taxon>Deinococcales</taxon>
        <taxon>Deinococcaceae</taxon>
        <taxon>Deinococcus</taxon>
    </lineage>
</organism>
<name>A0A016QUM6_9DEIO</name>
<dbReference type="PATRIC" id="fig|1476583.3.peg.219"/>
<dbReference type="GO" id="GO:0000215">
    <property type="term" value="F:tRNA 2'-phosphotransferase activity"/>
    <property type="evidence" value="ECO:0007669"/>
    <property type="project" value="TreeGrafter"/>
</dbReference>
<reference evidence="6 7" key="1">
    <citation type="submission" date="2014-03" db="EMBL/GenBank/DDBJ databases">
        <title>Draft genome sequence of Deinococcus phoenicis 1P10ME.</title>
        <authorList>
            <person name="Stepanov V.G."/>
            <person name="Vaishampayan P."/>
            <person name="Venkateswaran K."/>
            <person name="Fox G.E."/>
        </authorList>
    </citation>
    <scope>NUCLEOTIDE SEQUENCE [LARGE SCALE GENOMIC DNA]</scope>
    <source>
        <strain evidence="6 7">1P10ME</strain>
    </source>
</reference>
<evidence type="ECO:0000313" key="6">
    <source>
        <dbReference type="EMBL" id="EYB69547.1"/>
    </source>
</evidence>
<dbReference type="EC" id="2.7.1.-" evidence="5"/>
<comment type="function">
    <text evidence="4 5">Removes the 2'-phosphate from RNA via an intermediate in which the phosphate is ADP-ribosylated by NAD followed by a presumed transesterification to release the RNA and generate ADP-ribose 1''-2''-cyclic phosphate (APPR&gt;P). May function as an ADP-ribosylase.</text>
</comment>
<dbReference type="Proteomes" id="UP000020492">
    <property type="component" value="Unassembled WGS sequence"/>
</dbReference>
<dbReference type="RefSeq" id="WP_034352478.1">
    <property type="nucleotide sequence ID" value="NZ_JHAC01000004.1"/>
</dbReference>
<dbReference type="InterPro" id="IPR002745">
    <property type="entry name" value="Ptrans_KptA/Tpt1"/>
</dbReference>
<dbReference type="HAMAP" id="MF_00299">
    <property type="entry name" value="KptA"/>
    <property type="match status" value="1"/>
</dbReference>
<dbReference type="AlphaFoldDB" id="A0A016QUM6"/>
<dbReference type="GO" id="GO:0006388">
    <property type="term" value="P:tRNA splicing, via endonucleolytic cleavage and ligation"/>
    <property type="evidence" value="ECO:0007669"/>
    <property type="project" value="UniProtKB-UniRule"/>
</dbReference>
<dbReference type="Gene3D" id="3.20.170.30">
    <property type="match status" value="1"/>
</dbReference>
<dbReference type="GO" id="GO:0003950">
    <property type="term" value="F:NAD+ poly-ADP-ribosyltransferase activity"/>
    <property type="evidence" value="ECO:0007669"/>
    <property type="project" value="InterPro"/>
</dbReference>
<keyword evidence="3 5" id="KW-0520">NAD</keyword>
<dbReference type="OrthoDB" id="4537997at2"/>
<dbReference type="Gene3D" id="1.10.10.970">
    <property type="entry name" value="RNA 2'-phosphotransferase, Tpt1/KptA family, N-terminal domain"/>
    <property type="match status" value="1"/>
</dbReference>
<dbReference type="EMBL" id="JHAC01000004">
    <property type="protein sequence ID" value="EYB69547.1"/>
    <property type="molecule type" value="Genomic_DNA"/>
</dbReference>
<dbReference type="InterPro" id="IPR022928">
    <property type="entry name" value="RNA_2'-PTrans_KptA"/>
</dbReference>
<evidence type="ECO:0000256" key="1">
    <source>
        <dbReference type="ARBA" id="ARBA00009836"/>
    </source>
</evidence>
<dbReference type="eggNOG" id="COG1859">
    <property type="taxonomic scope" value="Bacteria"/>
</dbReference>
<dbReference type="PANTHER" id="PTHR12684:SF2">
    <property type="entry name" value="TRNA 2'-PHOSPHOTRANSFERASE 1"/>
    <property type="match status" value="1"/>
</dbReference>
<evidence type="ECO:0000256" key="5">
    <source>
        <dbReference type="HAMAP-Rule" id="MF_00299"/>
    </source>
</evidence>
<dbReference type="SUPFAM" id="SSF56399">
    <property type="entry name" value="ADP-ribosylation"/>
    <property type="match status" value="1"/>
</dbReference>
<proteinExistence type="inferred from homology"/>
<comment type="similarity">
    <text evidence="1 5">Belongs to the KptA/TPT1 family.</text>
</comment>
<sequence length="176" mass="19229">MTDEQLSRRLAYLLRHAPGDLGVTLEPGGWVPVRAVLRHLRISREQLARVVATNHKQRYTLDGERIRANQGHSVPVELDLAPAVPPAQLYHGTHPAALPAIRREGLRTMGRHHVHLSPDPQTARRVGARRGTPVVLTVEAGAMHAAGHVFYLSTNGVWLTDAVPPGFLVLPPGLLP</sequence>
<gene>
    <name evidence="5" type="primary">kptA</name>
    <name evidence="6" type="ORF">DEIPH_ctg004orf0055</name>
</gene>
<dbReference type="Pfam" id="PF01885">
    <property type="entry name" value="PTS_2-RNA"/>
    <property type="match status" value="1"/>
</dbReference>
<accession>A0A016QUM6</accession>
<evidence type="ECO:0000256" key="2">
    <source>
        <dbReference type="ARBA" id="ARBA00022679"/>
    </source>
</evidence>
<dbReference type="STRING" id="1476583.DEIPH_ctg004orf0055"/>
<comment type="caution">
    <text evidence="6">The sequence shown here is derived from an EMBL/GenBank/DDBJ whole genome shotgun (WGS) entry which is preliminary data.</text>
</comment>
<evidence type="ECO:0000256" key="3">
    <source>
        <dbReference type="ARBA" id="ARBA00023027"/>
    </source>
</evidence>
<dbReference type="PANTHER" id="PTHR12684">
    <property type="entry name" value="PUTATIVE PHOSPHOTRANSFERASE"/>
    <property type="match status" value="1"/>
</dbReference>
<dbReference type="InterPro" id="IPR042081">
    <property type="entry name" value="RNA_2'-PTrans_C"/>
</dbReference>